<keyword evidence="5" id="KW-1185">Reference proteome</keyword>
<evidence type="ECO:0000313" key="5">
    <source>
        <dbReference type="Proteomes" id="UP000445000"/>
    </source>
</evidence>
<evidence type="ECO:0000259" key="3">
    <source>
        <dbReference type="Pfam" id="PF00296"/>
    </source>
</evidence>
<dbReference type="Gene3D" id="3.20.20.30">
    <property type="entry name" value="Luciferase-like domain"/>
    <property type="match status" value="1"/>
</dbReference>
<dbReference type="GO" id="GO:0005829">
    <property type="term" value="C:cytosol"/>
    <property type="evidence" value="ECO:0007669"/>
    <property type="project" value="TreeGrafter"/>
</dbReference>
<dbReference type="RefSeq" id="WP_161815667.1">
    <property type="nucleotide sequence ID" value="NZ_BLJN01000007.1"/>
</dbReference>
<comment type="caution">
    <text evidence="4">The sequence shown here is derived from an EMBL/GenBank/DDBJ whole genome shotgun (WGS) entry which is preliminary data.</text>
</comment>
<proteinExistence type="predicted"/>
<dbReference type="NCBIfam" id="TIGR03558">
    <property type="entry name" value="oxido_grp_1"/>
    <property type="match status" value="1"/>
</dbReference>
<dbReference type="InterPro" id="IPR050766">
    <property type="entry name" value="Bact_Lucif_Oxidored"/>
</dbReference>
<dbReference type="SUPFAM" id="SSF51679">
    <property type="entry name" value="Bacterial luciferase-like"/>
    <property type="match status" value="1"/>
</dbReference>
<feature type="domain" description="Luciferase-like" evidence="3">
    <location>
        <begin position="6"/>
        <end position="297"/>
    </location>
</feature>
<dbReference type="GO" id="GO:0016705">
    <property type="term" value="F:oxidoreductase activity, acting on paired donors, with incorporation or reduction of molecular oxygen"/>
    <property type="evidence" value="ECO:0007669"/>
    <property type="project" value="InterPro"/>
</dbReference>
<organism evidence="4 5">
    <name type="scientific">Steroidobacter agaridevorans</name>
    <dbReference type="NCBI Taxonomy" id="2695856"/>
    <lineage>
        <taxon>Bacteria</taxon>
        <taxon>Pseudomonadati</taxon>
        <taxon>Pseudomonadota</taxon>
        <taxon>Gammaproteobacteria</taxon>
        <taxon>Steroidobacterales</taxon>
        <taxon>Steroidobacteraceae</taxon>
        <taxon>Steroidobacter</taxon>
    </lineage>
</organism>
<evidence type="ECO:0000256" key="2">
    <source>
        <dbReference type="ARBA" id="ARBA00074555"/>
    </source>
</evidence>
<dbReference type="AlphaFoldDB" id="A0A829YKW7"/>
<dbReference type="GO" id="GO:0004497">
    <property type="term" value="F:monooxygenase activity"/>
    <property type="evidence" value="ECO:0007669"/>
    <property type="project" value="UniProtKB-KW"/>
</dbReference>
<dbReference type="InterPro" id="IPR036661">
    <property type="entry name" value="Luciferase-like_sf"/>
</dbReference>
<dbReference type="PANTHER" id="PTHR30137">
    <property type="entry name" value="LUCIFERASE-LIKE MONOOXYGENASE"/>
    <property type="match status" value="1"/>
</dbReference>
<dbReference type="Pfam" id="PF00296">
    <property type="entry name" value="Bac_luciferase"/>
    <property type="match status" value="1"/>
</dbReference>
<dbReference type="InterPro" id="IPR011251">
    <property type="entry name" value="Luciferase-like_dom"/>
</dbReference>
<keyword evidence="4" id="KW-0503">Monooxygenase</keyword>
<dbReference type="PANTHER" id="PTHR30137:SF6">
    <property type="entry name" value="LUCIFERASE-LIKE MONOOXYGENASE"/>
    <property type="match status" value="1"/>
</dbReference>
<evidence type="ECO:0000256" key="1">
    <source>
        <dbReference type="ARBA" id="ARBA00007789"/>
    </source>
</evidence>
<name>A0A829YKW7_9GAMM</name>
<dbReference type="EMBL" id="BLJN01000007">
    <property type="protein sequence ID" value="GFE84074.1"/>
    <property type="molecule type" value="Genomic_DNA"/>
</dbReference>
<dbReference type="FunFam" id="3.20.20.30:FF:000002">
    <property type="entry name" value="LLM class flavin-dependent oxidoreductase"/>
    <property type="match status" value="1"/>
</dbReference>
<dbReference type="Proteomes" id="UP000445000">
    <property type="component" value="Unassembled WGS sequence"/>
</dbReference>
<reference evidence="5" key="1">
    <citation type="submission" date="2020-01" db="EMBL/GenBank/DDBJ databases">
        <title>'Steroidobacter agaridevorans' sp. nov., agar-degrading bacteria isolated from rhizosphere soils.</title>
        <authorList>
            <person name="Ikenaga M."/>
            <person name="Kataoka M."/>
            <person name="Murouchi A."/>
            <person name="Katsuragi S."/>
            <person name="Sakai M."/>
        </authorList>
    </citation>
    <scope>NUCLEOTIDE SEQUENCE [LARGE SCALE GENOMIC DNA]</scope>
    <source>
        <strain evidence="5">YU21-B</strain>
    </source>
</reference>
<evidence type="ECO:0000313" key="4">
    <source>
        <dbReference type="EMBL" id="GFE84074.1"/>
    </source>
</evidence>
<gene>
    <name evidence="4" type="ORF">GCM10011487_60740</name>
</gene>
<comment type="similarity">
    <text evidence="1">To bacterial alkanal monooxygenase alpha and beta chains.</text>
</comment>
<dbReference type="InterPro" id="IPR019949">
    <property type="entry name" value="CmoO-like"/>
</dbReference>
<dbReference type="CDD" id="cd00347">
    <property type="entry name" value="Flavin_utilizing_monoxygenases"/>
    <property type="match status" value="1"/>
</dbReference>
<accession>A0A829YKW7</accession>
<sequence length="330" mass="35430">MATLSVLDLSPIPVGSDAAQSLRNSLDLAQHAERWGYRRFWLAEHHSMPGIASAATAVVIGHVAAGTSTIRVGAGGIMLPNHSPLTVAEQFGTLESLFPGRIDLGLGRAPGSDQATARALRRTLNSDPDAFPQDVLELMAYFGPLQEGQRVQAVPGQGLNVPLWILGSSLFGAQVAAALGLPFAFASHFAPAQMMHALEIYRARFKPSQYLDKPYAMVGFNVFGADTDEEAKVLVTSMQQAFVNLRSGTPKKLQPPVPGYYENLHPHDRSILDEVLTCSAIGSPETVRRELKAFAEVTGADEIIVASMVYDHAARLRSYQIAAEANATLG</sequence>
<protein>
    <recommendedName>
        <fullName evidence="2">Luciferase-like monooxygenase</fullName>
    </recommendedName>
</protein>
<keyword evidence="4" id="KW-0560">Oxidoreductase</keyword>